<dbReference type="Proteomes" id="UP001378960">
    <property type="component" value="Unassembled WGS sequence"/>
</dbReference>
<sequence>MVSSSAKKFIVFICIVLGIAATVGMTPVIQQKKLLKHMKSLYTTTDNESDKLEMMDDLTQGDKVIVKADDAKKEILNVKLDDKHKGQVIPAESNEMEYDGKYSDSSLVEDERIEEILNSAPLL</sequence>
<reference evidence="2 3" key="1">
    <citation type="journal article" date="2023" name="Elife">
        <title>Identification of key yeast species and microbe-microbe interactions impacting larval growth of Drosophila in the wild.</title>
        <authorList>
            <person name="Mure A."/>
            <person name="Sugiura Y."/>
            <person name="Maeda R."/>
            <person name="Honda K."/>
            <person name="Sakurai N."/>
            <person name="Takahashi Y."/>
            <person name="Watada M."/>
            <person name="Katoh T."/>
            <person name="Gotoh A."/>
            <person name="Gotoh Y."/>
            <person name="Taniguchi I."/>
            <person name="Nakamura K."/>
            <person name="Hayashi T."/>
            <person name="Katayama T."/>
            <person name="Uemura T."/>
            <person name="Hattori Y."/>
        </authorList>
    </citation>
    <scope>NUCLEOTIDE SEQUENCE [LARGE SCALE GENOMIC DNA]</scope>
    <source>
        <strain evidence="2 3">PK-24</strain>
    </source>
</reference>
<organism evidence="2 3">
    <name type="scientific">Pichia kluyveri</name>
    <name type="common">Yeast</name>
    <dbReference type="NCBI Taxonomy" id="36015"/>
    <lineage>
        <taxon>Eukaryota</taxon>
        <taxon>Fungi</taxon>
        <taxon>Dikarya</taxon>
        <taxon>Ascomycota</taxon>
        <taxon>Saccharomycotina</taxon>
        <taxon>Pichiomycetes</taxon>
        <taxon>Pichiales</taxon>
        <taxon>Pichiaceae</taxon>
        <taxon>Pichia</taxon>
    </lineage>
</organism>
<name>A0AAV5QZB9_PICKL</name>
<evidence type="ECO:0000256" key="1">
    <source>
        <dbReference type="SAM" id="Phobius"/>
    </source>
</evidence>
<protein>
    <submittedName>
        <fullName evidence="2">Uncharacterized protein</fullName>
    </submittedName>
</protein>
<feature type="transmembrane region" description="Helical" evidence="1">
    <location>
        <begin position="6"/>
        <end position="29"/>
    </location>
</feature>
<accession>A0AAV5QZB9</accession>
<dbReference type="EMBL" id="BTGB01000001">
    <property type="protein sequence ID" value="GMM44342.1"/>
    <property type="molecule type" value="Genomic_DNA"/>
</dbReference>
<comment type="caution">
    <text evidence="2">The sequence shown here is derived from an EMBL/GenBank/DDBJ whole genome shotgun (WGS) entry which is preliminary data.</text>
</comment>
<keyword evidence="1" id="KW-0472">Membrane</keyword>
<dbReference type="AlphaFoldDB" id="A0AAV5QZB9"/>
<keyword evidence="3" id="KW-1185">Reference proteome</keyword>
<evidence type="ECO:0000313" key="2">
    <source>
        <dbReference type="EMBL" id="GMM44342.1"/>
    </source>
</evidence>
<keyword evidence="1" id="KW-1133">Transmembrane helix</keyword>
<proteinExistence type="predicted"/>
<keyword evidence="1" id="KW-0812">Transmembrane</keyword>
<gene>
    <name evidence="2" type="ORF">DAPK24_009170</name>
</gene>
<evidence type="ECO:0000313" key="3">
    <source>
        <dbReference type="Proteomes" id="UP001378960"/>
    </source>
</evidence>